<dbReference type="InterPro" id="IPR001173">
    <property type="entry name" value="Glyco_trans_2-like"/>
</dbReference>
<feature type="domain" description="Glycosyltransferase 2-like" evidence="1">
    <location>
        <begin position="6"/>
        <end position="98"/>
    </location>
</feature>
<dbReference type="RefSeq" id="WP_305963401.1">
    <property type="nucleotide sequence ID" value="NZ_JAVAMQ010000008.1"/>
</dbReference>
<comment type="caution">
    <text evidence="2">The sequence shown here is derived from an EMBL/GenBank/DDBJ whole genome shotgun (WGS) entry which is preliminary data.</text>
</comment>
<dbReference type="EMBL" id="JAVAMQ010000008">
    <property type="protein sequence ID" value="MDP5307550.1"/>
    <property type="molecule type" value="Genomic_DNA"/>
</dbReference>
<evidence type="ECO:0000313" key="3">
    <source>
        <dbReference type="Proteomes" id="UP001224997"/>
    </source>
</evidence>
<dbReference type="SUPFAM" id="SSF53448">
    <property type="entry name" value="Nucleotide-diphospho-sugar transferases"/>
    <property type="match status" value="1"/>
</dbReference>
<keyword evidence="2" id="KW-0808">Transferase</keyword>
<dbReference type="GO" id="GO:0016757">
    <property type="term" value="F:glycosyltransferase activity"/>
    <property type="evidence" value="ECO:0007669"/>
    <property type="project" value="UniProtKB-KW"/>
</dbReference>
<dbReference type="Pfam" id="PF00535">
    <property type="entry name" value="Glycos_transf_2"/>
    <property type="match status" value="1"/>
</dbReference>
<accession>A0ABT9JCV5</accession>
<evidence type="ECO:0000259" key="1">
    <source>
        <dbReference type="Pfam" id="PF00535"/>
    </source>
</evidence>
<dbReference type="CDD" id="cd00761">
    <property type="entry name" value="Glyco_tranf_GTA_type"/>
    <property type="match status" value="1"/>
</dbReference>
<proteinExistence type="predicted"/>
<evidence type="ECO:0000313" key="2">
    <source>
        <dbReference type="EMBL" id="MDP5307550.1"/>
    </source>
</evidence>
<keyword evidence="3" id="KW-1185">Reference proteome</keyword>
<dbReference type="InterPro" id="IPR029044">
    <property type="entry name" value="Nucleotide-diphossugar_trans"/>
</dbReference>
<gene>
    <name evidence="2" type="ORF">Q5Y72_10645</name>
</gene>
<organism evidence="2 3">
    <name type="scientific">Paracoccus spongiarum</name>
    <dbReference type="NCBI Taxonomy" id="3064387"/>
    <lineage>
        <taxon>Bacteria</taxon>
        <taxon>Pseudomonadati</taxon>
        <taxon>Pseudomonadota</taxon>
        <taxon>Alphaproteobacteria</taxon>
        <taxon>Rhodobacterales</taxon>
        <taxon>Paracoccaceae</taxon>
        <taxon>Paracoccus</taxon>
    </lineage>
</organism>
<name>A0ABT9JCV5_9RHOB</name>
<sequence>MSLALVVPVRDDADRLTTLLDQARILETFDQIVVVDDGSADLLHAADLAAAAGLTPGAVRLIRHSRSRGPGAARNAALPAVTTSHLLFFDSDDHLTGDMALLWQSLRDRDFDFCQFRHNETSAPGWGLTAWDAGLWRASGAFGALTQLSPEGRPWLAQTACYPWNKIYRTGFLRDHAIRCAEIPVHEDIALHWSGYLAARRILVSDRICANHIVRTDGTRETNRRGPERLKVFGMLDEIAARLAAPEGEGLRAPFASFVTHLFSWIRFNLASAHHPALEAGAGRFLAAHAGWLDLPGGYRMTPVVRARAARWMQAAGAATA</sequence>
<keyword evidence="2" id="KW-0328">Glycosyltransferase</keyword>
<protein>
    <submittedName>
        <fullName evidence="2">Glycosyltransferase</fullName>
        <ecNumber evidence="2">2.4.-.-</ecNumber>
    </submittedName>
</protein>
<dbReference type="EC" id="2.4.-.-" evidence="2"/>
<reference evidence="2 3" key="1">
    <citation type="submission" date="2023-08" db="EMBL/GenBank/DDBJ databases">
        <authorList>
            <person name="Park J.-S."/>
        </authorList>
    </citation>
    <scope>NUCLEOTIDE SEQUENCE [LARGE SCALE GENOMIC DNA]</scope>
    <source>
        <strain evidence="2 3">2205BS29-5</strain>
    </source>
</reference>
<dbReference type="Gene3D" id="3.90.550.10">
    <property type="entry name" value="Spore Coat Polysaccharide Biosynthesis Protein SpsA, Chain A"/>
    <property type="match status" value="1"/>
</dbReference>
<dbReference type="Proteomes" id="UP001224997">
    <property type="component" value="Unassembled WGS sequence"/>
</dbReference>